<sequence length="398" mass="43803">MHKILVMLVAILSQFLTACSTPPKSPNGFIDKSGAVIVSLDELEKKPLAIGNFSEGVAPIKTIQGLGFLNKSGEIVFTRPYQSLGPVIGGLAAFEDADRWGFIDKTGAIKIVPNFLGAHDFSADIAAVKVEKGWTFINKEGKQLFQLTFEDVGDFKDGFAPVKLNGHWGFIDTTGTFVVPARFDIAYASGGGKLVAANGTGLSGDNPDQTVFYFDNLGRLMRKSEFKGITLNNLRPKMWVRYLTTETPKEPEKLNRALSRAVSPSYFDDKSIGQADTKFCINEQFAAPAFTGNYDYIFPVQEGYFVVYDDTTGLFDYRGGKPEAESGIWNSKEFRFYQAAPFSEGLGLVQTEKAGPYGFVDKSGKFVLKPIYKYARPFKDGLALVAENEIPPVKENEE</sequence>
<dbReference type="PANTHER" id="PTHR37841:SF1">
    <property type="entry name" value="DUF3298 DOMAIN-CONTAINING PROTEIN"/>
    <property type="match status" value="1"/>
</dbReference>
<dbReference type="PANTHER" id="PTHR37841">
    <property type="entry name" value="GLR2918 PROTEIN"/>
    <property type="match status" value="1"/>
</dbReference>
<dbReference type="SUPFAM" id="SSF69360">
    <property type="entry name" value="Cell wall binding repeat"/>
    <property type="match status" value="1"/>
</dbReference>
<dbReference type="PROSITE" id="PS51257">
    <property type="entry name" value="PROKAR_LIPOPROTEIN"/>
    <property type="match status" value="1"/>
</dbReference>
<proteinExistence type="predicted"/>
<comment type="caution">
    <text evidence="2">The sequence shown here is derived from an EMBL/GenBank/DDBJ whole genome shotgun (WGS) entry which is preliminary data.</text>
</comment>
<keyword evidence="1" id="KW-0732">Signal</keyword>
<feature type="signal peptide" evidence="1">
    <location>
        <begin position="1"/>
        <end position="18"/>
    </location>
</feature>
<evidence type="ECO:0000313" key="2">
    <source>
        <dbReference type="EMBL" id="MBN8659523.1"/>
    </source>
</evidence>
<evidence type="ECO:0000256" key="1">
    <source>
        <dbReference type="SAM" id="SignalP"/>
    </source>
</evidence>
<dbReference type="Pfam" id="PF14903">
    <property type="entry name" value="WG_beta_rep"/>
    <property type="match status" value="4"/>
</dbReference>
<dbReference type="AlphaFoldDB" id="A0A8J7PG92"/>
<dbReference type="EMBL" id="JAFLCK010000004">
    <property type="protein sequence ID" value="MBN8659523.1"/>
    <property type="molecule type" value="Genomic_DNA"/>
</dbReference>
<dbReference type="InterPro" id="IPR032774">
    <property type="entry name" value="WG_beta_rep"/>
</dbReference>
<gene>
    <name evidence="2" type="ORF">J0M35_04115</name>
</gene>
<reference evidence="2" key="1">
    <citation type="submission" date="2021-02" db="EMBL/GenBank/DDBJ databases">
        <title>Genome-Resolved Metagenomics of a Microbial Community Performing Photosynthetic Biological Nutrient Removal.</title>
        <authorList>
            <person name="Mcdaniel E.A."/>
        </authorList>
    </citation>
    <scope>NUCLEOTIDE SEQUENCE</scope>
    <source>
        <strain evidence="2">UWPOB_OBS1</strain>
    </source>
</reference>
<feature type="chain" id="PRO_5035255933" evidence="1">
    <location>
        <begin position="19"/>
        <end position="398"/>
    </location>
</feature>
<dbReference type="Proteomes" id="UP000664277">
    <property type="component" value="Unassembled WGS sequence"/>
</dbReference>
<organism evidence="2 3">
    <name type="scientific">Candidatus Obscuribacter phosphatis</name>
    <dbReference type="NCBI Taxonomy" id="1906157"/>
    <lineage>
        <taxon>Bacteria</taxon>
        <taxon>Bacillati</taxon>
        <taxon>Candidatus Melainabacteria</taxon>
        <taxon>Candidatus Obscuribacterales</taxon>
        <taxon>Candidatus Obscuribacteraceae</taxon>
        <taxon>Candidatus Obscuribacter</taxon>
    </lineage>
</organism>
<protein>
    <submittedName>
        <fullName evidence="2">WG repeat-containing protein</fullName>
    </submittedName>
</protein>
<evidence type="ECO:0000313" key="3">
    <source>
        <dbReference type="Proteomes" id="UP000664277"/>
    </source>
</evidence>
<name>A0A8J7PG92_9BACT</name>
<accession>A0A8J7PG92</accession>